<comment type="caution">
    <text evidence="7">The sequence shown here is derived from an EMBL/GenBank/DDBJ whole genome shotgun (WGS) entry which is preliminary data.</text>
</comment>
<feature type="region of interest" description="Disordered" evidence="5">
    <location>
        <begin position="1"/>
        <end position="38"/>
    </location>
</feature>
<evidence type="ECO:0000313" key="7">
    <source>
        <dbReference type="EMBL" id="KAK1693183.1"/>
    </source>
</evidence>
<dbReference type="InterPro" id="IPR018289">
    <property type="entry name" value="MULE_transposase_dom"/>
</dbReference>
<dbReference type="PANTHER" id="PTHR31973:SF187">
    <property type="entry name" value="MUTATOR TRANSPOSASE MUDRA PROTEIN"/>
    <property type="match status" value="1"/>
</dbReference>
<keyword evidence="8" id="KW-1185">Reference proteome</keyword>
<organism evidence="7 8">
    <name type="scientific">Lolium multiflorum</name>
    <name type="common">Italian ryegrass</name>
    <name type="synonym">Lolium perenne subsp. multiflorum</name>
    <dbReference type="NCBI Taxonomy" id="4521"/>
    <lineage>
        <taxon>Eukaryota</taxon>
        <taxon>Viridiplantae</taxon>
        <taxon>Streptophyta</taxon>
        <taxon>Embryophyta</taxon>
        <taxon>Tracheophyta</taxon>
        <taxon>Spermatophyta</taxon>
        <taxon>Magnoliopsida</taxon>
        <taxon>Liliopsida</taxon>
        <taxon>Poales</taxon>
        <taxon>Poaceae</taxon>
        <taxon>BOP clade</taxon>
        <taxon>Pooideae</taxon>
        <taxon>Poodae</taxon>
        <taxon>Poeae</taxon>
        <taxon>Poeae Chloroplast Group 2 (Poeae type)</taxon>
        <taxon>Loliodinae</taxon>
        <taxon>Loliinae</taxon>
        <taxon>Lolium</taxon>
    </lineage>
</organism>
<dbReference type="SMART" id="SM00575">
    <property type="entry name" value="ZnF_PMZ"/>
    <property type="match status" value="1"/>
</dbReference>
<proteinExistence type="predicted"/>
<evidence type="ECO:0000256" key="5">
    <source>
        <dbReference type="SAM" id="MobiDB-lite"/>
    </source>
</evidence>
<feature type="compositionally biased region" description="Acidic residues" evidence="5">
    <location>
        <begin position="300"/>
        <end position="343"/>
    </location>
</feature>
<keyword evidence="3" id="KW-0862">Zinc</keyword>
<evidence type="ECO:0000313" key="8">
    <source>
        <dbReference type="Proteomes" id="UP001231189"/>
    </source>
</evidence>
<evidence type="ECO:0000259" key="6">
    <source>
        <dbReference type="PROSITE" id="PS50966"/>
    </source>
</evidence>
<dbReference type="Proteomes" id="UP001231189">
    <property type="component" value="Unassembled WGS sequence"/>
</dbReference>
<dbReference type="PROSITE" id="PS50966">
    <property type="entry name" value="ZF_SWIM"/>
    <property type="match status" value="1"/>
</dbReference>
<feature type="region of interest" description="Disordered" evidence="5">
    <location>
        <begin position="287"/>
        <end position="350"/>
    </location>
</feature>
<keyword evidence="2 4" id="KW-0863">Zinc-finger</keyword>
<dbReference type="AlphaFoldDB" id="A0AAD8X1C8"/>
<dbReference type="InterPro" id="IPR004332">
    <property type="entry name" value="Transposase_MuDR"/>
</dbReference>
<dbReference type="EMBL" id="JAUUTY010000001">
    <property type="protein sequence ID" value="KAK1693183.1"/>
    <property type="molecule type" value="Genomic_DNA"/>
</dbReference>
<sequence length="1021" mass="115259">MAAATPGDVGGGGGHAGSSAGGSGGAYSSEGRGGRMRGGMDSSLPADLAYALVPSPVKSSHRWPSGFDGVELDDDIWDIKFHFPGQDNLERKLSRSDITVLNLLSLIESYGYGIRDSMYYVKEKGRGVEGMELIDSMGKISEMLALYEAEQVVYITVLKKNSVWPAGFNKEADEAEVLDVPVKFSVDYNGVNYISDNEEFVPVAIDLTDVLHVGTQQSCNVQGMQAPVDMMSDDEDAFFYPCQYNLEERNRLVAEEYELMHKLKRQKKEKEPDEEVVEIMHKLDEERKRRSNPAMHYEGDTDVEEIYEEEEEESDAVEDQWEDFVPSSDEDNSPGDVGDSDDDGFTKKHKIPCGRKRKLKKLKKRVWYDPHRADAHLQFWKKLCFKDVYEFRVALRNYHIAQLRNFAYHRNTPQSIIVTCTAQGKEEGCKFYLTASQIAHESTFCLRKYGVKHTCIPHGENTPVSIDWLAGQAVHTVRIDPNTCVDTIIENTKLKFGVEVPRSKAYRARKKAFDAVMGDQKAQYTRLRDYLQAILDTNPGSRCVVTTKELVEHPSRNPRFHGLFICLNASLQGFLNGCRPFIGVDGCFIKLTTGQQILAATGRDGNNNIFPIAFGVVDKEDTASWLWFLTQLRYCIGESGKFGNYTIISDRQKGLLKAISQQVTHIQKNGFDLAMAVMKADCEEAYNWLAQIPPETWARHLFDTNCKTDLVVNNISEVFNKIILNVRNKPIRTMLEGIRNKLMVKYSGKRDKAAKARWEITPFYSEKLAEAKMWSRDCTAKLAEAGLWQVTSVSGRIVAVDLKKHSCSCRKWDLTGIPCNHAVAAIMKLSQHAEDYVHDFFKKPMYEKAFSYTVYPVPGPEDWNTTDTQDIDPPVFRDRPGRKQTVRRKSKFEPPAPRDTSRMTSITCSNCNRVGHRYNTCTVPLRPGLQSRKHNHQDQWLLLHFCHYKYSKANRSSTSSTKASSKTTTKSKSSSWSSTRSKSSSCTTSSNKAISWSNTRSKASCCTSSNKATSIQCTKGF</sequence>
<evidence type="ECO:0000256" key="2">
    <source>
        <dbReference type="ARBA" id="ARBA00022771"/>
    </source>
</evidence>
<dbReference type="Pfam" id="PF04434">
    <property type="entry name" value="SWIM"/>
    <property type="match status" value="1"/>
</dbReference>
<dbReference type="Pfam" id="PF03108">
    <property type="entry name" value="DBD_Tnp_Mut"/>
    <property type="match status" value="1"/>
</dbReference>
<accession>A0AAD8X1C8</accession>
<dbReference type="InterPro" id="IPR007527">
    <property type="entry name" value="Znf_SWIM"/>
</dbReference>
<dbReference type="InterPro" id="IPR006564">
    <property type="entry name" value="Znf_PMZ"/>
</dbReference>
<evidence type="ECO:0000256" key="1">
    <source>
        <dbReference type="ARBA" id="ARBA00022723"/>
    </source>
</evidence>
<keyword evidence="1" id="KW-0479">Metal-binding</keyword>
<feature type="domain" description="SWIM-type" evidence="6">
    <location>
        <begin position="796"/>
        <end position="830"/>
    </location>
</feature>
<evidence type="ECO:0000256" key="4">
    <source>
        <dbReference type="PROSITE-ProRule" id="PRU00325"/>
    </source>
</evidence>
<gene>
    <name evidence="7" type="ORF">QYE76_009880</name>
</gene>
<dbReference type="PANTHER" id="PTHR31973">
    <property type="entry name" value="POLYPROTEIN, PUTATIVE-RELATED"/>
    <property type="match status" value="1"/>
</dbReference>
<feature type="compositionally biased region" description="Gly residues" evidence="5">
    <location>
        <begin position="8"/>
        <end position="25"/>
    </location>
</feature>
<name>A0AAD8X1C8_LOLMU</name>
<dbReference type="GO" id="GO:0008270">
    <property type="term" value="F:zinc ion binding"/>
    <property type="evidence" value="ECO:0007669"/>
    <property type="project" value="UniProtKB-KW"/>
</dbReference>
<dbReference type="Pfam" id="PF10551">
    <property type="entry name" value="MULE"/>
    <property type="match status" value="1"/>
</dbReference>
<feature type="region of interest" description="Disordered" evidence="5">
    <location>
        <begin position="956"/>
        <end position="992"/>
    </location>
</feature>
<evidence type="ECO:0000256" key="3">
    <source>
        <dbReference type="ARBA" id="ARBA00022833"/>
    </source>
</evidence>
<reference evidence="7" key="1">
    <citation type="submission" date="2023-07" db="EMBL/GenBank/DDBJ databases">
        <title>A chromosome-level genome assembly of Lolium multiflorum.</title>
        <authorList>
            <person name="Chen Y."/>
            <person name="Copetti D."/>
            <person name="Kolliker R."/>
            <person name="Studer B."/>
        </authorList>
    </citation>
    <scope>NUCLEOTIDE SEQUENCE</scope>
    <source>
        <strain evidence="7">02402/16</strain>
        <tissue evidence="7">Leaf</tissue>
    </source>
</reference>
<feature type="region of interest" description="Disordered" evidence="5">
    <location>
        <begin position="863"/>
        <end position="904"/>
    </location>
</feature>
<protein>
    <recommendedName>
        <fullName evidence="6">SWIM-type domain-containing protein</fullName>
    </recommendedName>
</protein>